<dbReference type="GO" id="GO:0009507">
    <property type="term" value="C:chloroplast"/>
    <property type="evidence" value="ECO:0007669"/>
    <property type="project" value="UniProtKB-SubCell"/>
</dbReference>
<dbReference type="SMART" id="SM01382">
    <property type="entry name" value="Ribosomal_L2_C"/>
    <property type="match status" value="1"/>
</dbReference>
<feature type="region of interest" description="Disordered" evidence="7">
    <location>
        <begin position="204"/>
        <end position="254"/>
    </location>
</feature>
<dbReference type="PANTHER" id="PTHR13691">
    <property type="entry name" value="RIBOSOMAL PROTEIN L2"/>
    <property type="match status" value="1"/>
</dbReference>
<evidence type="ECO:0000259" key="9">
    <source>
        <dbReference type="SMART" id="SM01383"/>
    </source>
</evidence>
<dbReference type="GO" id="GO:0032543">
    <property type="term" value="P:mitochondrial translation"/>
    <property type="evidence" value="ECO:0007669"/>
    <property type="project" value="TreeGrafter"/>
</dbReference>
<dbReference type="InterPro" id="IPR012340">
    <property type="entry name" value="NA-bd_OB-fold"/>
</dbReference>
<evidence type="ECO:0000313" key="11">
    <source>
        <dbReference type="EMBL" id="QWK44648.1"/>
    </source>
</evidence>
<keyword evidence="4" id="KW-0934">Plastid</keyword>
<reference evidence="10" key="1">
    <citation type="journal article" date="2019" name="Mitochondrial DNA Part B Resour">
        <title>Analysis of the complete organellar genomes of the economically valuable kelp Lessonia spicata (Lessoniaceae, Phaeophyceae) from Chile.</title>
        <authorList>
            <person name="Tineo D."/>
            <person name="Rubio K.B."/>
            <person name="Melendez J.B."/>
            <person name="Mendoza J.E."/>
            <person name="Silva J.O."/>
            <person name="Perez J."/>
            <person name="Esquerre E.E."/>
            <person name="Perez-Alania M."/>
            <person name="Fernandez S.L."/>
            <person name="Aguilar S.E."/>
            <person name="Chuquizuta F."/>
            <person name="Olano Y.M."/>
            <person name="Hoyos R.P."/>
            <person name="Veneros J.E."/>
            <person name="Garcia L.M."/>
            <person name="Arakaki N."/>
            <person name="Garcia-Candela E."/>
            <person name="Oliva M."/>
            <person name="Mansilla A."/>
            <person name="Calderon M.S."/>
            <person name="Hughey J.R."/>
            <person name="Bustamante D.E."/>
        </authorList>
    </citation>
    <scope>NUCLEOTIDE SEQUENCE</scope>
</reference>
<dbReference type="InterPro" id="IPR005880">
    <property type="entry name" value="Ribosomal_uL2_bac/org-type"/>
</dbReference>
<dbReference type="GeneID" id="41040134"/>
<evidence type="ECO:0000256" key="7">
    <source>
        <dbReference type="SAM" id="MobiDB-lite"/>
    </source>
</evidence>
<evidence type="ECO:0000256" key="6">
    <source>
        <dbReference type="ARBA" id="ARBA00023274"/>
    </source>
</evidence>
<dbReference type="InterPro" id="IPR022669">
    <property type="entry name" value="Ribosomal_uL2_C"/>
</dbReference>
<dbReference type="PANTHER" id="PTHR13691:SF5">
    <property type="entry name" value="LARGE RIBOSOMAL SUBUNIT PROTEIN UL2M"/>
    <property type="match status" value="1"/>
</dbReference>
<feature type="compositionally biased region" description="Basic residues" evidence="7">
    <location>
        <begin position="245"/>
        <end position="254"/>
    </location>
</feature>
<dbReference type="Gene3D" id="4.10.950.10">
    <property type="entry name" value="Ribosomal protein L2, domain 3"/>
    <property type="match status" value="1"/>
</dbReference>
<dbReference type="InterPro" id="IPR022666">
    <property type="entry name" value="Ribosomal_uL2_RNA-bd_dom"/>
</dbReference>
<dbReference type="AlphaFoldDB" id="A0A516ICI0"/>
<name>A0A516ICI0_9PHAE</name>
<sequence length="254" mass="28383">MKKTKQLFINPPLKSQKRSWNRSTGRNNKGHITAWHRGGGHARLYRDIDLKRISTQGIVIGLEYDPNRAAFLARIFNPDTKKHSYIIAPTKIKKGDVIRSNSTRNDMQNGHSKTLQNLLTGSIIYNLSLTPRNDGKILRAPGAFGRILKRTKTLAKIHLKSGQYRWFDIKTIATSGVVSNLDSRFTKLQKAGHSRWVGKRPTVRGVAMNPIDHPHGGGEGKTSGGRSSVTPWGKPTKGPSTRTNKIQRKPNVKI</sequence>
<dbReference type="RefSeq" id="YP_009684015.1">
    <property type="nucleotide sequence ID" value="NC_044181.1"/>
</dbReference>
<gene>
    <name evidence="10" type="primary">rpl2</name>
</gene>
<dbReference type="Gene3D" id="2.30.30.30">
    <property type="match status" value="1"/>
</dbReference>
<comment type="similarity">
    <text evidence="2">Belongs to the universal ribosomal protein uL2 family.</text>
</comment>
<dbReference type="SUPFAM" id="SSF50249">
    <property type="entry name" value="Nucleic acid-binding proteins"/>
    <property type="match status" value="1"/>
</dbReference>
<evidence type="ECO:0000256" key="1">
    <source>
        <dbReference type="ARBA" id="ARBA00004229"/>
    </source>
</evidence>
<dbReference type="InterPro" id="IPR014726">
    <property type="entry name" value="Ribosomal_uL2_dom3"/>
</dbReference>
<keyword evidence="10" id="KW-0496">Mitochondrion</keyword>
<evidence type="ECO:0000256" key="5">
    <source>
        <dbReference type="ARBA" id="ARBA00022980"/>
    </source>
</evidence>
<reference evidence="11" key="2">
    <citation type="journal article" date="2021" name="Genome Biol. Evol.">
        <title>Genomic rearrangements and sequence evolution across brown algal organelles.</title>
        <authorList>
            <person name="Starko S."/>
            <person name="Bringloe T.T."/>
            <person name="Gomez M.S."/>
            <person name="Darby H."/>
            <person name="Graham S.W."/>
            <person name="Martone P.T."/>
        </authorList>
    </citation>
    <scope>NUCLEOTIDE SEQUENCE</scope>
</reference>
<dbReference type="InterPro" id="IPR022671">
    <property type="entry name" value="Ribosomal_uL2_CS"/>
</dbReference>
<dbReference type="EMBL" id="MK965907">
    <property type="protein sequence ID" value="QDP13839.1"/>
    <property type="molecule type" value="Genomic_DNA"/>
</dbReference>
<feature type="domain" description="Large ribosomal subunit protein uL2 RNA-binding" evidence="9">
    <location>
        <begin position="25"/>
        <end position="100"/>
    </location>
</feature>
<accession>A0A516ICI0</accession>
<keyword evidence="3" id="KW-0150">Chloroplast</keyword>
<evidence type="ECO:0000313" key="10">
    <source>
        <dbReference type="EMBL" id="QDP13839.1"/>
    </source>
</evidence>
<feature type="domain" description="Large ribosomal subunit protein uL2 C-terminal" evidence="8">
    <location>
        <begin position="107"/>
        <end position="235"/>
    </location>
</feature>
<proteinExistence type="inferred from homology"/>
<evidence type="ECO:0000256" key="3">
    <source>
        <dbReference type="ARBA" id="ARBA00022528"/>
    </source>
</evidence>
<keyword evidence="5 10" id="KW-0689">Ribosomal protein</keyword>
<dbReference type="SUPFAM" id="SSF50104">
    <property type="entry name" value="Translation proteins SH3-like domain"/>
    <property type="match status" value="1"/>
</dbReference>
<dbReference type="GO" id="GO:0016740">
    <property type="term" value="F:transferase activity"/>
    <property type="evidence" value="ECO:0007669"/>
    <property type="project" value="InterPro"/>
</dbReference>
<dbReference type="InterPro" id="IPR008991">
    <property type="entry name" value="Translation_prot_SH3-like_sf"/>
</dbReference>
<dbReference type="Pfam" id="PF00181">
    <property type="entry name" value="Ribosomal_L2_N"/>
    <property type="match status" value="1"/>
</dbReference>
<evidence type="ECO:0000259" key="8">
    <source>
        <dbReference type="SMART" id="SM01382"/>
    </source>
</evidence>
<dbReference type="PROSITE" id="PS00467">
    <property type="entry name" value="RIBOSOMAL_L2"/>
    <property type="match status" value="1"/>
</dbReference>
<dbReference type="InterPro" id="IPR014722">
    <property type="entry name" value="Rib_uL2_dom2"/>
</dbReference>
<dbReference type="EMBL" id="MZ156056">
    <property type="protein sequence ID" value="QWK44648.1"/>
    <property type="molecule type" value="Genomic_DNA"/>
</dbReference>
<evidence type="ECO:0000256" key="4">
    <source>
        <dbReference type="ARBA" id="ARBA00022640"/>
    </source>
</evidence>
<dbReference type="FunFam" id="4.10.950.10:FF:000001">
    <property type="entry name" value="50S ribosomal protein L2"/>
    <property type="match status" value="1"/>
</dbReference>
<dbReference type="SMART" id="SM01383">
    <property type="entry name" value="Ribosomal_L2"/>
    <property type="match status" value="1"/>
</dbReference>
<keyword evidence="6" id="KW-0687">Ribonucleoprotein</keyword>
<dbReference type="Pfam" id="PF03947">
    <property type="entry name" value="Ribosomal_L2_C"/>
    <property type="match status" value="1"/>
</dbReference>
<dbReference type="PIRSF" id="PIRSF002158">
    <property type="entry name" value="Ribosomal_L2"/>
    <property type="match status" value="1"/>
</dbReference>
<dbReference type="InterPro" id="IPR002171">
    <property type="entry name" value="Ribosomal_uL2"/>
</dbReference>
<evidence type="ECO:0000256" key="2">
    <source>
        <dbReference type="ARBA" id="ARBA00005636"/>
    </source>
</evidence>
<dbReference type="GO" id="GO:0003723">
    <property type="term" value="F:RNA binding"/>
    <property type="evidence" value="ECO:0007669"/>
    <property type="project" value="InterPro"/>
</dbReference>
<dbReference type="GO" id="GO:0003735">
    <property type="term" value="F:structural constituent of ribosome"/>
    <property type="evidence" value="ECO:0007669"/>
    <property type="project" value="InterPro"/>
</dbReference>
<dbReference type="NCBIfam" id="TIGR01171">
    <property type="entry name" value="rplB_bact"/>
    <property type="match status" value="1"/>
</dbReference>
<dbReference type="Gene3D" id="2.40.50.140">
    <property type="entry name" value="Nucleic acid-binding proteins"/>
    <property type="match status" value="1"/>
</dbReference>
<dbReference type="GO" id="GO:0005762">
    <property type="term" value="C:mitochondrial large ribosomal subunit"/>
    <property type="evidence" value="ECO:0007669"/>
    <property type="project" value="TreeGrafter"/>
</dbReference>
<geneLocation type="mitochondrion" evidence="10"/>
<comment type="subcellular location">
    <subcellularLocation>
        <location evidence="1">Plastid</location>
        <location evidence="1">Chloroplast</location>
    </subcellularLocation>
</comment>
<protein>
    <submittedName>
        <fullName evidence="10">Ribosomal protein L2</fullName>
    </submittedName>
</protein>
<organism evidence="10">
    <name type="scientific">Lessonia spicata</name>
    <dbReference type="NCBI Taxonomy" id="1899210"/>
    <lineage>
        <taxon>Eukaryota</taxon>
        <taxon>Sar</taxon>
        <taxon>Stramenopiles</taxon>
        <taxon>Ochrophyta</taxon>
        <taxon>PX clade</taxon>
        <taxon>Phaeophyceae</taxon>
        <taxon>Laminariales</taxon>
        <taxon>Lessoniaceae</taxon>
        <taxon>Lessonia</taxon>
    </lineage>
</organism>